<evidence type="ECO:0000256" key="1">
    <source>
        <dbReference type="SAM" id="MobiDB-lite"/>
    </source>
</evidence>
<keyword evidence="3" id="KW-1185">Reference proteome</keyword>
<protein>
    <submittedName>
        <fullName evidence="2">Uncharacterized protein</fullName>
    </submittedName>
</protein>
<organism evidence="2 3">
    <name type="scientific">Echinicola vietnamensis (strain DSM 17526 / LMG 23754 / KMM 6221)</name>
    <dbReference type="NCBI Taxonomy" id="926556"/>
    <lineage>
        <taxon>Bacteria</taxon>
        <taxon>Pseudomonadati</taxon>
        <taxon>Bacteroidota</taxon>
        <taxon>Cytophagia</taxon>
        <taxon>Cytophagales</taxon>
        <taxon>Cyclobacteriaceae</taxon>
        <taxon>Echinicola</taxon>
    </lineage>
</organism>
<evidence type="ECO:0000313" key="3">
    <source>
        <dbReference type="Proteomes" id="UP000010796"/>
    </source>
</evidence>
<dbReference type="PATRIC" id="fig|926556.3.peg.911"/>
<dbReference type="Proteomes" id="UP000010796">
    <property type="component" value="Chromosome"/>
</dbReference>
<dbReference type="eggNOG" id="ENOG50323PV">
    <property type="taxonomic scope" value="Bacteria"/>
</dbReference>
<feature type="compositionally biased region" description="Acidic residues" evidence="1">
    <location>
        <begin position="1"/>
        <end position="18"/>
    </location>
</feature>
<feature type="region of interest" description="Disordered" evidence="1">
    <location>
        <begin position="1"/>
        <end position="27"/>
    </location>
</feature>
<dbReference type="STRING" id="926556.Echvi_0895"/>
<dbReference type="EMBL" id="CP003346">
    <property type="protein sequence ID" value="AGA77168.1"/>
    <property type="molecule type" value="Genomic_DNA"/>
</dbReference>
<accession>L0FVW1</accession>
<dbReference type="AlphaFoldDB" id="L0FVW1"/>
<dbReference type="KEGG" id="evi:Echvi_0895"/>
<proteinExistence type="predicted"/>
<evidence type="ECO:0000313" key="2">
    <source>
        <dbReference type="EMBL" id="AGA77168.1"/>
    </source>
</evidence>
<dbReference type="OrthoDB" id="893100at2"/>
<reference evidence="3" key="1">
    <citation type="submission" date="2012-02" db="EMBL/GenBank/DDBJ databases">
        <title>The complete genome of Echinicola vietnamensis DSM 17526.</title>
        <authorList>
            <person name="Lucas S."/>
            <person name="Copeland A."/>
            <person name="Lapidus A."/>
            <person name="Glavina del Rio T."/>
            <person name="Dalin E."/>
            <person name="Tice H."/>
            <person name="Bruce D."/>
            <person name="Goodwin L."/>
            <person name="Pitluck S."/>
            <person name="Peters L."/>
            <person name="Ovchinnikova G."/>
            <person name="Teshima H."/>
            <person name="Kyrpides N."/>
            <person name="Mavromatis K."/>
            <person name="Ivanova N."/>
            <person name="Brettin T."/>
            <person name="Detter J.C."/>
            <person name="Han C."/>
            <person name="Larimer F."/>
            <person name="Land M."/>
            <person name="Hauser L."/>
            <person name="Markowitz V."/>
            <person name="Cheng J.-F."/>
            <person name="Hugenholtz P."/>
            <person name="Woyke T."/>
            <person name="Wu D."/>
            <person name="Brambilla E."/>
            <person name="Klenk H.-P."/>
            <person name="Eisen J.A."/>
        </authorList>
    </citation>
    <scope>NUCLEOTIDE SEQUENCE [LARGE SCALE GENOMIC DNA]</scope>
    <source>
        <strain evidence="3">DSM 17526 / LMG 23754 / KMM 6221</strain>
    </source>
</reference>
<name>L0FVW1_ECHVK</name>
<sequence length="151" mass="17424">MWNDFDDDDNQWDDGDEEDFRKEQDRINKHPLMQKANDIMLLTETLVGVLDEGAKEMYGTFMLEDATVICGKFGGAEGVDDYILKMENAVFMKVHARHLNSMTYSVAMVDNHAEEHLQLLRDAINDFKALFVDWVKGFDPSCKYDDGWGLF</sequence>
<gene>
    <name evidence="2" type="ordered locus">Echvi_0895</name>
</gene>
<dbReference type="RefSeq" id="WP_015264733.1">
    <property type="nucleotide sequence ID" value="NC_019904.1"/>
</dbReference>
<dbReference type="HOGENOM" id="CLU_116590_0_0_10"/>